<proteinExistence type="predicted"/>
<dbReference type="AlphaFoldDB" id="A0A8K1CT65"/>
<name>A0A8K1CT65_PYTOL</name>
<dbReference type="OrthoDB" id="129471at2759"/>
<dbReference type="Proteomes" id="UP000794436">
    <property type="component" value="Unassembled WGS sequence"/>
</dbReference>
<sequence>MQDDTDMKNEMLFEVDSWRLDEYKAAVSDETFFRSTMDVFPVSTSSPRMTLLEEKHFIVGGNARLMFDVSTDTAMQTFDFAIQSASNIETYLNGYYGETSFDPTNQLLSRYYTKHNDDDVRILSRFVMRRLAMKLGPQFVTKFTQAFS</sequence>
<reference evidence="1" key="1">
    <citation type="submission" date="2019-03" db="EMBL/GenBank/DDBJ databases">
        <title>Long read genome sequence of the mycoparasitic Pythium oligandrum ATCC 38472 isolated from sugarbeet rhizosphere.</title>
        <authorList>
            <person name="Gaulin E."/>
        </authorList>
    </citation>
    <scope>NUCLEOTIDE SEQUENCE</scope>
    <source>
        <strain evidence="1">ATCC 38472_TT</strain>
    </source>
</reference>
<protein>
    <submittedName>
        <fullName evidence="1">Uncharacterized protein</fullName>
    </submittedName>
</protein>
<accession>A0A8K1CT65</accession>
<keyword evidence="2" id="KW-1185">Reference proteome</keyword>
<gene>
    <name evidence="1" type="ORF">Poli38472_001286</name>
</gene>
<evidence type="ECO:0000313" key="1">
    <source>
        <dbReference type="EMBL" id="TMW69130.1"/>
    </source>
</evidence>
<evidence type="ECO:0000313" key="2">
    <source>
        <dbReference type="Proteomes" id="UP000794436"/>
    </source>
</evidence>
<dbReference type="EMBL" id="SPLM01000001">
    <property type="protein sequence ID" value="TMW69130.1"/>
    <property type="molecule type" value="Genomic_DNA"/>
</dbReference>
<organism evidence="1 2">
    <name type="scientific">Pythium oligandrum</name>
    <name type="common">Mycoparasitic fungus</name>
    <dbReference type="NCBI Taxonomy" id="41045"/>
    <lineage>
        <taxon>Eukaryota</taxon>
        <taxon>Sar</taxon>
        <taxon>Stramenopiles</taxon>
        <taxon>Oomycota</taxon>
        <taxon>Peronosporomycetes</taxon>
        <taxon>Pythiales</taxon>
        <taxon>Pythiaceae</taxon>
        <taxon>Pythium</taxon>
    </lineage>
</organism>
<comment type="caution">
    <text evidence="1">The sequence shown here is derived from an EMBL/GenBank/DDBJ whole genome shotgun (WGS) entry which is preliminary data.</text>
</comment>